<evidence type="ECO:0008006" key="3">
    <source>
        <dbReference type="Google" id="ProtNLM"/>
    </source>
</evidence>
<organism evidence="1 2">
    <name type="scientific">Leptospira hartskeerlii</name>
    <dbReference type="NCBI Taxonomy" id="2023177"/>
    <lineage>
        <taxon>Bacteria</taxon>
        <taxon>Pseudomonadati</taxon>
        <taxon>Spirochaetota</taxon>
        <taxon>Spirochaetia</taxon>
        <taxon>Leptospirales</taxon>
        <taxon>Leptospiraceae</taxon>
        <taxon>Leptospira</taxon>
    </lineage>
</organism>
<proteinExistence type="predicted"/>
<gene>
    <name evidence="1" type="ORF">CH357_06205</name>
</gene>
<dbReference type="RefSeq" id="WP_100705885.1">
    <property type="nucleotide sequence ID" value="NZ_NPDL01000003.1"/>
</dbReference>
<accession>A0A2M9XEI9</accession>
<evidence type="ECO:0000313" key="1">
    <source>
        <dbReference type="EMBL" id="PJZ26090.1"/>
    </source>
</evidence>
<evidence type="ECO:0000313" key="2">
    <source>
        <dbReference type="Proteomes" id="UP000232196"/>
    </source>
</evidence>
<dbReference type="Proteomes" id="UP000232196">
    <property type="component" value="Unassembled WGS sequence"/>
</dbReference>
<name>A0A2M9XEI9_9LEPT</name>
<dbReference type="EMBL" id="NPDN01000003">
    <property type="protein sequence ID" value="PJZ26090.1"/>
    <property type="molecule type" value="Genomic_DNA"/>
</dbReference>
<dbReference type="OrthoDB" id="330029at2"/>
<dbReference type="AlphaFoldDB" id="A0A2M9XEI9"/>
<sequence length="228" mass="26127">MRENHWTFTSRGNPKKDEVLWLRDPLHSFDRSFSPELSSEYYLTVAEGPEKFSGFSNADILDFLLKRKKKQILIAEGFSARLVWPLLTQPNDKILSAFLIFPNPLPVSGYSASILEKTDWFLRNLTQIPKFFFDPFGFEKLWNGLEKEDLYSQKAKCPLGLLLPRTVGPLETQAEILQNLSVGTSVLRWEAQNPRFLEPTAGMLSKILEPFLKSGGQKPVKDSSRTRF</sequence>
<keyword evidence="2" id="KW-1185">Reference proteome</keyword>
<protein>
    <recommendedName>
        <fullName evidence="3">Alpha/beta hydrolase</fullName>
    </recommendedName>
</protein>
<reference evidence="1 2" key="1">
    <citation type="submission" date="2017-07" db="EMBL/GenBank/DDBJ databases">
        <title>Leptospira spp. isolated from tropical soils.</title>
        <authorList>
            <person name="Thibeaux R."/>
            <person name="Iraola G."/>
            <person name="Ferres I."/>
            <person name="Bierque E."/>
            <person name="Girault D."/>
            <person name="Soupe-Gilbert M.-E."/>
            <person name="Picardeau M."/>
            <person name="Goarant C."/>
        </authorList>
    </citation>
    <scope>NUCLEOTIDE SEQUENCE [LARGE SCALE GENOMIC DNA]</scope>
    <source>
        <strain evidence="1 2">MCA1-C-A1</strain>
    </source>
</reference>
<comment type="caution">
    <text evidence="1">The sequence shown here is derived from an EMBL/GenBank/DDBJ whole genome shotgun (WGS) entry which is preliminary data.</text>
</comment>